<reference evidence="4 5" key="2">
    <citation type="submission" date="2018-11" db="EMBL/GenBank/DDBJ databases">
        <authorList>
            <consortium name="Pathogen Informatics"/>
        </authorList>
    </citation>
    <scope>NUCLEOTIDE SEQUENCE [LARGE SCALE GENOMIC DNA]</scope>
    <source>
        <strain evidence="4 5">NST_G2</strain>
    </source>
</reference>
<dbReference type="Pfam" id="PF00653">
    <property type="entry name" value="BIR"/>
    <property type="match status" value="1"/>
</dbReference>
<keyword evidence="2" id="KW-0862">Zinc</keyword>
<dbReference type="PROSITE" id="PS50143">
    <property type="entry name" value="BIR_REPEAT_2"/>
    <property type="match status" value="1"/>
</dbReference>
<dbReference type="GO" id="GO:0046872">
    <property type="term" value="F:metal ion binding"/>
    <property type="evidence" value="ECO:0007669"/>
    <property type="project" value="UniProtKB-KW"/>
</dbReference>
<gene>
    <name evidence="4" type="ORF">SSLN_LOCUS2206</name>
</gene>
<feature type="region of interest" description="Disordered" evidence="3">
    <location>
        <begin position="144"/>
        <end position="165"/>
    </location>
</feature>
<sequence length="165" mass="19190">MLNTEFEVHDPLRFAPTRLSTFKTWPFAGQVKCRPETLAEAGFLHRPDLSDDCVQCFVCLKTLDGWEAHEDPWKEHEKHSPDCPYVKLGQPYENLTCRQIVELETSRFKHFYMDVFTRAVDPRIKHLDELVAALHAGVSVYEPQEKSTITNSNRSRRNTRTKKGK</sequence>
<evidence type="ECO:0000256" key="3">
    <source>
        <dbReference type="SAM" id="MobiDB-lite"/>
    </source>
</evidence>
<dbReference type="AlphaFoldDB" id="A0A183SDA8"/>
<dbReference type="PANTHER" id="PTHR46771:SF5">
    <property type="entry name" value="DETERIN"/>
    <property type="match status" value="1"/>
</dbReference>
<dbReference type="SMART" id="SM00238">
    <property type="entry name" value="BIR"/>
    <property type="match status" value="1"/>
</dbReference>
<protein>
    <submittedName>
        <fullName evidence="6">Baculoviral IAP repeat-containing protein 5.2</fullName>
    </submittedName>
</protein>
<evidence type="ECO:0000313" key="6">
    <source>
        <dbReference type="WBParaSite" id="SSLN_0000227601-mRNA-1"/>
    </source>
</evidence>
<organism evidence="6">
    <name type="scientific">Schistocephalus solidus</name>
    <name type="common">Tapeworm</name>
    <dbReference type="NCBI Taxonomy" id="70667"/>
    <lineage>
        <taxon>Eukaryota</taxon>
        <taxon>Metazoa</taxon>
        <taxon>Spiralia</taxon>
        <taxon>Lophotrochozoa</taxon>
        <taxon>Platyhelminthes</taxon>
        <taxon>Cestoda</taxon>
        <taxon>Eucestoda</taxon>
        <taxon>Diphyllobothriidea</taxon>
        <taxon>Diphyllobothriidae</taxon>
        <taxon>Schistocephalus</taxon>
    </lineage>
</organism>
<keyword evidence="5" id="KW-1185">Reference proteome</keyword>
<dbReference type="STRING" id="70667.A0A183SDA8"/>
<keyword evidence="1" id="KW-0479">Metal-binding</keyword>
<dbReference type="EMBL" id="UYSU01032195">
    <property type="protein sequence ID" value="VDL88591.1"/>
    <property type="molecule type" value="Genomic_DNA"/>
</dbReference>
<dbReference type="CDD" id="cd00022">
    <property type="entry name" value="BIR"/>
    <property type="match status" value="1"/>
</dbReference>
<dbReference type="PANTHER" id="PTHR46771">
    <property type="entry name" value="DETERIN"/>
    <property type="match status" value="1"/>
</dbReference>
<feature type="compositionally biased region" description="Basic residues" evidence="3">
    <location>
        <begin position="154"/>
        <end position="165"/>
    </location>
</feature>
<evidence type="ECO:0000313" key="5">
    <source>
        <dbReference type="Proteomes" id="UP000275846"/>
    </source>
</evidence>
<reference evidence="6" key="1">
    <citation type="submission" date="2016-06" db="UniProtKB">
        <authorList>
            <consortium name="WormBaseParasite"/>
        </authorList>
    </citation>
    <scope>IDENTIFICATION</scope>
</reference>
<dbReference type="InterPro" id="IPR001370">
    <property type="entry name" value="BIR_rpt"/>
</dbReference>
<dbReference type="Gene3D" id="1.10.1170.10">
    <property type="entry name" value="Inhibitor Of Apoptosis Protein (2mihbC-IAP-1), Chain A"/>
    <property type="match status" value="1"/>
</dbReference>
<dbReference type="WBParaSite" id="SSLN_0000227601-mRNA-1">
    <property type="protein sequence ID" value="SSLN_0000227601-mRNA-1"/>
    <property type="gene ID" value="SSLN_0000227601"/>
</dbReference>
<evidence type="ECO:0000256" key="2">
    <source>
        <dbReference type="ARBA" id="ARBA00022833"/>
    </source>
</evidence>
<name>A0A183SDA8_SCHSO</name>
<proteinExistence type="predicted"/>
<accession>A0A183SDA8</accession>
<dbReference type="OrthoDB" id="2196114at2759"/>
<evidence type="ECO:0000313" key="4">
    <source>
        <dbReference type="EMBL" id="VDL88591.1"/>
    </source>
</evidence>
<evidence type="ECO:0000256" key="1">
    <source>
        <dbReference type="ARBA" id="ARBA00022723"/>
    </source>
</evidence>
<dbReference type="InterPro" id="IPR051190">
    <property type="entry name" value="Baculoviral_IAP"/>
</dbReference>
<dbReference type="Proteomes" id="UP000275846">
    <property type="component" value="Unassembled WGS sequence"/>
</dbReference>
<dbReference type="SUPFAM" id="SSF57924">
    <property type="entry name" value="Inhibitor of apoptosis (IAP) repeat"/>
    <property type="match status" value="1"/>
</dbReference>